<dbReference type="Gene3D" id="3.10.50.30">
    <property type="entry name" value="Transcription elongation factor, GreA/GreB, C-terminal domain"/>
    <property type="match status" value="1"/>
</dbReference>
<evidence type="ECO:0000259" key="11">
    <source>
        <dbReference type="Pfam" id="PF03449"/>
    </source>
</evidence>
<dbReference type="InterPro" id="IPR006359">
    <property type="entry name" value="Tscrpt_elong_fac_GreA"/>
</dbReference>
<proteinExistence type="inferred from homology"/>
<dbReference type="GO" id="GO:0003746">
    <property type="term" value="F:translation elongation factor activity"/>
    <property type="evidence" value="ECO:0007669"/>
    <property type="project" value="UniProtKB-KW"/>
</dbReference>
<dbReference type="GO" id="GO:0006354">
    <property type="term" value="P:DNA-templated transcription elongation"/>
    <property type="evidence" value="ECO:0007669"/>
    <property type="project" value="TreeGrafter"/>
</dbReference>
<evidence type="ECO:0000313" key="13">
    <source>
        <dbReference type="Proteomes" id="UP000293952"/>
    </source>
</evidence>
<dbReference type="PROSITE" id="PS00830">
    <property type="entry name" value="GREAB_2"/>
    <property type="match status" value="1"/>
</dbReference>
<keyword evidence="13" id="KW-1185">Reference proteome</keyword>
<dbReference type="PANTHER" id="PTHR30437:SF4">
    <property type="entry name" value="TRANSCRIPTION ELONGATION FACTOR GREA"/>
    <property type="match status" value="1"/>
</dbReference>
<keyword evidence="3 8" id="KW-0805">Transcription regulation</keyword>
<comment type="caution">
    <text evidence="12">The sequence shown here is derived from an EMBL/GenBank/DDBJ whole genome shotgun (WGS) entry which is preliminary data.</text>
</comment>
<dbReference type="InterPro" id="IPR001437">
    <property type="entry name" value="Tscrpt_elong_fac_GreA/B_C"/>
</dbReference>
<evidence type="ECO:0000256" key="4">
    <source>
        <dbReference type="ARBA" id="ARBA00023125"/>
    </source>
</evidence>
<keyword evidence="12" id="KW-0648">Protein biosynthesis</keyword>
<dbReference type="SUPFAM" id="SSF46557">
    <property type="entry name" value="GreA transcript cleavage protein, N-terminal domain"/>
    <property type="match status" value="1"/>
</dbReference>
<gene>
    <name evidence="8 12" type="primary">greA</name>
    <name evidence="12" type="ORF">ERX46_06705</name>
</gene>
<evidence type="ECO:0000256" key="7">
    <source>
        <dbReference type="ARBA" id="ARBA00030776"/>
    </source>
</evidence>
<dbReference type="InterPro" id="IPR018151">
    <property type="entry name" value="TF_GreA/GreB_CS"/>
</dbReference>
<dbReference type="NCBIfam" id="NF001263">
    <property type="entry name" value="PRK00226.1-4"/>
    <property type="match status" value="1"/>
</dbReference>
<protein>
    <recommendedName>
        <fullName evidence="2 8">Transcription elongation factor GreA</fullName>
    </recommendedName>
    <alternativeName>
        <fullName evidence="7 8">Transcript cleavage factor GreA</fullName>
    </alternativeName>
</protein>
<keyword evidence="5 8" id="KW-0804">Transcription</keyword>
<evidence type="ECO:0000256" key="2">
    <source>
        <dbReference type="ARBA" id="ARBA00013729"/>
    </source>
</evidence>
<evidence type="ECO:0000256" key="3">
    <source>
        <dbReference type="ARBA" id="ARBA00023015"/>
    </source>
</evidence>
<accession>A0A4Q4KSM4</accession>
<evidence type="ECO:0000313" key="12">
    <source>
        <dbReference type="EMBL" id="RYM35059.1"/>
    </source>
</evidence>
<keyword evidence="12" id="KW-0251">Elongation factor</keyword>
<dbReference type="OrthoDB" id="9808774at2"/>
<dbReference type="Pfam" id="PF03449">
    <property type="entry name" value="GreA_GreB_N"/>
    <property type="match status" value="1"/>
</dbReference>
<comment type="function">
    <text evidence="6 8 9">Necessary for efficient RNA polymerase transcription elongation past template-encoded arresting sites. The arresting sites in DNA have the property of trapping a certain fraction of elongating RNA polymerases that pass through, resulting in locked ternary complexes. Cleavage of the nascent transcript by cleavage factors such as GreA or GreB allows the resumption of elongation from the new 3'terminus. GreA releases sequences of 2 to 3 nucleotides.</text>
</comment>
<dbReference type="AlphaFoldDB" id="A0A4Q4KSM4"/>
<dbReference type="EMBL" id="SETE01000002">
    <property type="protein sequence ID" value="RYM35059.1"/>
    <property type="molecule type" value="Genomic_DNA"/>
</dbReference>
<dbReference type="HAMAP" id="MF_00105">
    <property type="entry name" value="GreA_GreB"/>
    <property type="match status" value="1"/>
</dbReference>
<dbReference type="FunFam" id="1.10.287.180:FF:000001">
    <property type="entry name" value="Transcription elongation factor GreA"/>
    <property type="match status" value="1"/>
</dbReference>
<dbReference type="RefSeq" id="WP_130093067.1">
    <property type="nucleotide sequence ID" value="NZ_SETE01000002.1"/>
</dbReference>
<keyword evidence="4 8" id="KW-0238">DNA-binding</keyword>
<dbReference type="PIRSF" id="PIRSF006092">
    <property type="entry name" value="GreA_GreB"/>
    <property type="match status" value="1"/>
</dbReference>
<dbReference type="GO" id="GO:0003677">
    <property type="term" value="F:DNA binding"/>
    <property type="evidence" value="ECO:0007669"/>
    <property type="project" value="UniProtKB-UniRule"/>
</dbReference>
<dbReference type="Gene3D" id="1.10.287.180">
    <property type="entry name" value="Transcription elongation factor, GreA/GreB, N-terminal domain"/>
    <property type="match status" value="1"/>
</dbReference>
<dbReference type="Proteomes" id="UP000293952">
    <property type="component" value="Unassembled WGS sequence"/>
</dbReference>
<dbReference type="GO" id="GO:0032784">
    <property type="term" value="P:regulation of DNA-templated transcription elongation"/>
    <property type="evidence" value="ECO:0007669"/>
    <property type="project" value="UniProtKB-UniRule"/>
</dbReference>
<name>A0A4Q4KSM4_9FLAO</name>
<dbReference type="InterPro" id="IPR023459">
    <property type="entry name" value="Tscrpt_elong_fac_GreA/B_fam"/>
</dbReference>
<dbReference type="InterPro" id="IPR022691">
    <property type="entry name" value="Tscrpt_elong_fac_GreA/B_N"/>
</dbReference>
<dbReference type="InterPro" id="IPR036805">
    <property type="entry name" value="Tscrpt_elong_fac_GreA/B_N_sf"/>
</dbReference>
<dbReference type="GO" id="GO:0070063">
    <property type="term" value="F:RNA polymerase binding"/>
    <property type="evidence" value="ECO:0007669"/>
    <property type="project" value="InterPro"/>
</dbReference>
<evidence type="ECO:0000259" key="10">
    <source>
        <dbReference type="Pfam" id="PF01272"/>
    </source>
</evidence>
<feature type="domain" description="Transcription elongation factor GreA/GreB C-terminal" evidence="10">
    <location>
        <begin position="86"/>
        <end position="156"/>
    </location>
</feature>
<dbReference type="InterPro" id="IPR036953">
    <property type="entry name" value="GreA/GreB_C_sf"/>
</dbReference>
<evidence type="ECO:0000256" key="1">
    <source>
        <dbReference type="ARBA" id="ARBA00008213"/>
    </source>
</evidence>
<evidence type="ECO:0000256" key="8">
    <source>
        <dbReference type="HAMAP-Rule" id="MF_00105"/>
    </source>
</evidence>
<sequence length="158" mass="17521">MTKINYYTEAGLKKLRDQLQDMERVQRPIISAQIGEAIDKGDLSENAEYDAAKEAQGLLEMKIAKLQTVIMGARLIDETNIDTTRALILSNVRIKNLSNNTEVTYTLVAENESDLKEKKISVDSPIGKGLLGKSLGDVANIETPRGVIQFEILEITRS</sequence>
<reference evidence="12 13" key="1">
    <citation type="submission" date="2019-02" db="EMBL/GenBank/DDBJ databases">
        <title>Genome sequence of the sea-ice species Brumimicrobium glaciale.</title>
        <authorList>
            <person name="Bowman J.P."/>
        </authorList>
    </citation>
    <scope>NUCLEOTIDE SEQUENCE [LARGE SCALE GENOMIC DNA]</scope>
    <source>
        <strain evidence="12 13">IC156</strain>
    </source>
</reference>
<evidence type="ECO:0000256" key="6">
    <source>
        <dbReference type="ARBA" id="ARBA00024916"/>
    </source>
</evidence>
<dbReference type="SUPFAM" id="SSF54534">
    <property type="entry name" value="FKBP-like"/>
    <property type="match status" value="1"/>
</dbReference>
<evidence type="ECO:0000256" key="5">
    <source>
        <dbReference type="ARBA" id="ARBA00023163"/>
    </source>
</evidence>
<feature type="domain" description="Transcription elongation factor GreA/GreB N-terminal" evidence="11">
    <location>
        <begin position="5"/>
        <end position="73"/>
    </location>
</feature>
<dbReference type="NCBIfam" id="TIGR01462">
    <property type="entry name" value="greA"/>
    <property type="match status" value="1"/>
</dbReference>
<evidence type="ECO:0000256" key="9">
    <source>
        <dbReference type="RuleBase" id="RU000556"/>
    </source>
</evidence>
<dbReference type="FunFam" id="3.10.50.30:FF:000001">
    <property type="entry name" value="Transcription elongation factor GreA"/>
    <property type="match status" value="1"/>
</dbReference>
<dbReference type="PANTHER" id="PTHR30437">
    <property type="entry name" value="TRANSCRIPTION ELONGATION FACTOR GREA"/>
    <property type="match status" value="1"/>
</dbReference>
<dbReference type="Pfam" id="PF01272">
    <property type="entry name" value="GreA_GreB"/>
    <property type="match status" value="1"/>
</dbReference>
<comment type="similarity">
    <text evidence="1 8 9">Belongs to the GreA/GreB family.</text>
</comment>
<dbReference type="InterPro" id="IPR028624">
    <property type="entry name" value="Tscrpt_elong_fac_GreA/B"/>
</dbReference>
<organism evidence="12 13">
    <name type="scientific">Brumimicrobium glaciale</name>
    <dbReference type="NCBI Taxonomy" id="200475"/>
    <lineage>
        <taxon>Bacteria</taxon>
        <taxon>Pseudomonadati</taxon>
        <taxon>Bacteroidota</taxon>
        <taxon>Flavobacteriia</taxon>
        <taxon>Flavobacteriales</taxon>
        <taxon>Crocinitomicaceae</taxon>
        <taxon>Brumimicrobium</taxon>
    </lineage>
</organism>